<name>A0A151JYN2_9HYME</name>
<dbReference type="PANTHER" id="PTHR11439">
    <property type="entry name" value="GAG-POL-RELATED RETROTRANSPOSON"/>
    <property type="match status" value="1"/>
</dbReference>
<organism evidence="1 2">
    <name type="scientific">Trachymyrmex septentrionalis</name>
    <dbReference type="NCBI Taxonomy" id="34720"/>
    <lineage>
        <taxon>Eukaryota</taxon>
        <taxon>Metazoa</taxon>
        <taxon>Ecdysozoa</taxon>
        <taxon>Arthropoda</taxon>
        <taxon>Hexapoda</taxon>
        <taxon>Insecta</taxon>
        <taxon>Pterygota</taxon>
        <taxon>Neoptera</taxon>
        <taxon>Endopterygota</taxon>
        <taxon>Hymenoptera</taxon>
        <taxon>Apocrita</taxon>
        <taxon>Aculeata</taxon>
        <taxon>Formicoidea</taxon>
        <taxon>Formicidae</taxon>
        <taxon>Myrmicinae</taxon>
        <taxon>Trachymyrmex</taxon>
    </lineage>
</organism>
<sequence>MEQNLSLQPAQSASTCLNYRNLIGALLYVSTSTRLDVSYSVNYLSRFQNCYDESHLKYALRILKYLYQTRNLKLIYRKKLDADVIDSFVDADWAGDKVDRKSTTGYIIRIFGNVIYWKSRKQGSVTKSSTAAEYVALSDSISEIKVVLNLLKDFKIILCKPVKIYEDNSGAIAIAKFGNLTKNSKYIEVHYHFVNECCEKGIIEIIKVESENNMADILTKALGRNKFETFRQALRIL</sequence>
<dbReference type="PANTHER" id="PTHR11439:SF440">
    <property type="entry name" value="INTEGRASE CATALYTIC DOMAIN-CONTAINING PROTEIN"/>
    <property type="match status" value="1"/>
</dbReference>
<evidence type="ECO:0000313" key="2">
    <source>
        <dbReference type="Proteomes" id="UP000078541"/>
    </source>
</evidence>
<protein>
    <submittedName>
        <fullName evidence="1">Copia protein</fullName>
    </submittedName>
</protein>
<gene>
    <name evidence="1" type="ORF">ALC56_04021</name>
</gene>
<reference evidence="1 2" key="1">
    <citation type="submission" date="2016-03" db="EMBL/GenBank/DDBJ databases">
        <title>Trachymyrmex septentrionalis WGS genome.</title>
        <authorList>
            <person name="Nygaard S."/>
            <person name="Hu H."/>
            <person name="Boomsma J."/>
            <person name="Zhang G."/>
        </authorList>
    </citation>
    <scope>NUCLEOTIDE SEQUENCE [LARGE SCALE GENOMIC DNA]</scope>
    <source>
        <strain evidence="1">Tsep2-gDNA-1</strain>
        <tissue evidence="1">Whole body</tissue>
    </source>
</reference>
<dbReference type="EMBL" id="KQ981456">
    <property type="protein sequence ID" value="KYN41558.1"/>
    <property type="molecule type" value="Genomic_DNA"/>
</dbReference>
<accession>A0A151JYN2</accession>
<dbReference type="STRING" id="34720.A0A151JYN2"/>
<proteinExistence type="predicted"/>
<evidence type="ECO:0000313" key="1">
    <source>
        <dbReference type="EMBL" id="KYN41558.1"/>
    </source>
</evidence>
<keyword evidence="2" id="KW-1185">Reference proteome</keyword>
<dbReference type="AlphaFoldDB" id="A0A151JYN2"/>
<dbReference type="CDD" id="cd09272">
    <property type="entry name" value="RNase_HI_RT_Ty1"/>
    <property type="match status" value="1"/>
</dbReference>
<dbReference type="Proteomes" id="UP000078541">
    <property type="component" value="Unassembled WGS sequence"/>
</dbReference>